<proteinExistence type="predicted"/>
<name>A0A918KXA1_9DEIO</name>
<evidence type="ECO:0000313" key="1">
    <source>
        <dbReference type="EMBL" id="GGR39110.1"/>
    </source>
</evidence>
<protein>
    <submittedName>
        <fullName evidence="1">Uncharacterized protein</fullName>
    </submittedName>
</protein>
<evidence type="ECO:0000313" key="2">
    <source>
        <dbReference type="Proteomes" id="UP000603865"/>
    </source>
</evidence>
<sequence>MPSTPLIPIEQRLREQMNAARPSADLPRAALPGQLGVNALVLTRRRGVIPDSVALLNALNFEIPVPSKEAAS</sequence>
<accession>A0A918KXA1</accession>
<dbReference type="AlphaFoldDB" id="A0A918KXA1"/>
<comment type="caution">
    <text evidence="1">The sequence shown here is derived from an EMBL/GenBank/DDBJ whole genome shotgun (WGS) entry which is preliminary data.</text>
</comment>
<reference evidence="1" key="2">
    <citation type="submission" date="2020-09" db="EMBL/GenBank/DDBJ databases">
        <authorList>
            <person name="Sun Q."/>
            <person name="Ohkuma M."/>
        </authorList>
    </citation>
    <scope>NUCLEOTIDE SEQUENCE</scope>
    <source>
        <strain evidence="1">JCM 31311</strain>
    </source>
</reference>
<dbReference type="EMBL" id="BMQL01000092">
    <property type="protein sequence ID" value="GGR39110.1"/>
    <property type="molecule type" value="Genomic_DNA"/>
</dbReference>
<gene>
    <name evidence="1" type="ORF">GCM10008957_55060</name>
</gene>
<dbReference type="Proteomes" id="UP000603865">
    <property type="component" value="Unassembled WGS sequence"/>
</dbReference>
<reference evidence="1" key="1">
    <citation type="journal article" date="2014" name="Int. J. Syst. Evol. Microbiol.">
        <title>Complete genome sequence of Corynebacterium casei LMG S-19264T (=DSM 44701T), isolated from a smear-ripened cheese.</title>
        <authorList>
            <consortium name="US DOE Joint Genome Institute (JGI-PGF)"/>
            <person name="Walter F."/>
            <person name="Albersmeier A."/>
            <person name="Kalinowski J."/>
            <person name="Ruckert C."/>
        </authorList>
    </citation>
    <scope>NUCLEOTIDE SEQUENCE</scope>
    <source>
        <strain evidence="1">JCM 31311</strain>
    </source>
</reference>
<organism evidence="1 2">
    <name type="scientific">Deinococcus ruber</name>
    <dbReference type="NCBI Taxonomy" id="1848197"/>
    <lineage>
        <taxon>Bacteria</taxon>
        <taxon>Thermotogati</taxon>
        <taxon>Deinococcota</taxon>
        <taxon>Deinococci</taxon>
        <taxon>Deinococcales</taxon>
        <taxon>Deinococcaceae</taxon>
        <taxon>Deinococcus</taxon>
    </lineage>
</organism>
<keyword evidence="2" id="KW-1185">Reference proteome</keyword>